<accession>A0A804JYA6</accession>
<reference evidence="3" key="2">
    <citation type="submission" date="2021-05" db="UniProtKB">
        <authorList>
            <consortium name="EnsemblPlants"/>
        </authorList>
    </citation>
    <scope>IDENTIFICATION</scope>
    <source>
        <strain evidence="3">subsp. malaccensis</strain>
    </source>
</reference>
<name>A0A804JYA6_MUSAM</name>
<keyword evidence="4" id="KW-1185">Reference proteome</keyword>
<reference evidence="2" key="1">
    <citation type="submission" date="2021-03" db="EMBL/GenBank/DDBJ databases">
        <authorList>
            <consortium name="Genoscope - CEA"/>
            <person name="William W."/>
        </authorList>
    </citation>
    <scope>NUCLEOTIDE SEQUENCE</scope>
    <source>
        <strain evidence="2">Doubled-haploid Pahang</strain>
    </source>
</reference>
<dbReference type="InterPro" id="IPR010734">
    <property type="entry name" value="Copine_C"/>
</dbReference>
<dbReference type="GO" id="GO:0004842">
    <property type="term" value="F:ubiquitin-protein transferase activity"/>
    <property type="evidence" value="ECO:0000318"/>
    <property type="project" value="GO_Central"/>
</dbReference>
<dbReference type="InterPro" id="IPR052079">
    <property type="entry name" value="E3_ligase/Copine_domain"/>
</dbReference>
<gene>
    <name evidence="2" type="ORF">GSMUA_32770.1</name>
</gene>
<dbReference type="PANTHER" id="PTHR45751:SF51">
    <property type="entry name" value="OS06G0608800 PROTEIN"/>
    <property type="match status" value="1"/>
</dbReference>
<protein>
    <submittedName>
        <fullName evidence="2">(wild Malaysian banana) hypothetical protein</fullName>
    </submittedName>
</protein>
<dbReference type="GO" id="GO:0005634">
    <property type="term" value="C:nucleus"/>
    <property type="evidence" value="ECO:0000318"/>
    <property type="project" value="GO_Central"/>
</dbReference>
<dbReference type="PANTHER" id="PTHR45751">
    <property type="entry name" value="COPINE FAMILY PROTEIN 1"/>
    <property type="match status" value="1"/>
</dbReference>
<evidence type="ECO:0000313" key="4">
    <source>
        <dbReference type="Proteomes" id="UP000012960"/>
    </source>
</evidence>
<organism evidence="3 4">
    <name type="scientific">Musa acuminata subsp. malaccensis</name>
    <name type="common">Wild banana</name>
    <name type="synonym">Musa malaccensis</name>
    <dbReference type="NCBI Taxonomy" id="214687"/>
    <lineage>
        <taxon>Eukaryota</taxon>
        <taxon>Viridiplantae</taxon>
        <taxon>Streptophyta</taxon>
        <taxon>Embryophyta</taxon>
        <taxon>Tracheophyta</taxon>
        <taxon>Spermatophyta</taxon>
        <taxon>Magnoliopsida</taxon>
        <taxon>Liliopsida</taxon>
        <taxon>Zingiberales</taxon>
        <taxon>Musaceae</taxon>
        <taxon>Musa</taxon>
    </lineage>
</organism>
<dbReference type="AlphaFoldDB" id="A0A804JYA6"/>
<dbReference type="Proteomes" id="UP000012960">
    <property type="component" value="Unplaced"/>
</dbReference>
<proteinExistence type="predicted"/>
<evidence type="ECO:0000259" key="1">
    <source>
        <dbReference type="Pfam" id="PF07002"/>
    </source>
</evidence>
<feature type="domain" description="Copine C-terminal" evidence="1">
    <location>
        <begin position="49"/>
        <end position="179"/>
    </location>
</feature>
<sequence length="179" mass="19531">MQLTGTDTIIIKVTKALRSAGLESSDLIVGIYFTKSNEWTGKSSSGRRSLHDIRSVPNPYEQAISIIGRTPSDFDDCSLIPCFDFGDGQGVRLLSWQHDGFREAQQRYRELVPGIKLAAGPTSSAPIIETVMSIVDESGGKYHVLLIIADGQVSRSIDVEIGHYSPQEEDTIATMVEAS</sequence>
<dbReference type="InParanoid" id="A0A804JYA6"/>
<dbReference type="EMBL" id="HG996473">
    <property type="protein sequence ID" value="CAG1857361.1"/>
    <property type="molecule type" value="Genomic_DNA"/>
</dbReference>
<dbReference type="OMA" id="VEIGHYS"/>
<dbReference type="EnsemblPlants" id="Ma07_t21670.1">
    <property type="protein sequence ID" value="Ma07_p21670.1"/>
    <property type="gene ID" value="Ma07_g21670"/>
</dbReference>
<evidence type="ECO:0000313" key="2">
    <source>
        <dbReference type="EMBL" id="CAG1857361.1"/>
    </source>
</evidence>
<dbReference type="GO" id="GO:0016567">
    <property type="term" value="P:protein ubiquitination"/>
    <property type="evidence" value="ECO:0000318"/>
    <property type="project" value="GO_Central"/>
</dbReference>
<dbReference type="Gramene" id="Ma07_t21670.1">
    <property type="protein sequence ID" value="Ma07_p21670.1"/>
    <property type="gene ID" value="Ma07_g21670"/>
</dbReference>
<evidence type="ECO:0000313" key="3">
    <source>
        <dbReference type="EnsemblPlants" id="Ma07_p21670.1"/>
    </source>
</evidence>
<dbReference type="Pfam" id="PF07002">
    <property type="entry name" value="Copine"/>
    <property type="match status" value="1"/>
</dbReference>